<protein>
    <submittedName>
        <fullName evidence="7">Exonuclease</fullName>
    </submittedName>
</protein>
<gene>
    <name evidence="7" type="ORF">CQR44_0969</name>
</gene>
<dbReference type="NCBIfam" id="TIGR00573">
    <property type="entry name" value="dnaq"/>
    <property type="match status" value="1"/>
</dbReference>
<dbReference type="CDD" id="cd06127">
    <property type="entry name" value="DEDDh"/>
    <property type="match status" value="1"/>
</dbReference>
<evidence type="ECO:0000256" key="5">
    <source>
        <dbReference type="SAM" id="Phobius"/>
    </source>
</evidence>
<dbReference type="GO" id="GO:0006260">
    <property type="term" value="P:DNA replication"/>
    <property type="evidence" value="ECO:0007669"/>
    <property type="project" value="InterPro"/>
</dbReference>
<evidence type="ECO:0000313" key="8">
    <source>
        <dbReference type="Proteomes" id="UP000233731"/>
    </source>
</evidence>
<name>A0A2N3RAB6_9BIFI</name>
<dbReference type="PANTHER" id="PTHR30231:SF4">
    <property type="entry name" value="PROTEIN NEN2"/>
    <property type="match status" value="1"/>
</dbReference>
<feature type="transmembrane region" description="Helical" evidence="5">
    <location>
        <begin position="12"/>
        <end position="45"/>
    </location>
</feature>
<feature type="compositionally biased region" description="Basic residues" evidence="4">
    <location>
        <begin position="293"/>
        <end position="304"/>
    </location>
</feature>
<keyword evidence="1" id="KW-0540">Nuclease</keyword>
<evidence type="ECO:0000259" key="6">
    <source>
        <dbReference type="SMART" id="SM00479"/>
    </source>
</evidence>
<reference evidence="7 8" key="1">
    <citation type="submission" date="2017-10" db="EMBL/GenBank/DDBJ databases">
        <title>Bifidobacterium genomics.</title>
        <authorList>
            <person name="Lugli G.A."/>
            <person name="Milani C."/>
            <person name="Mancabelli L."/>
        </authorList>
    </citation>
    <scope>NUCLEOTIDE SEQUENCE [LARGE SCALE GENOMIC DNA]</scope>
    <source>
        <strain evidence="7 8">1460B</strain>
    </source>
</reference>
<sequence length="450" mass="50048">MRKRKNDKGTLLGIVILALLGVIIMHPVISGIIIAVIVLLAVLYAMAHKQQTQDLGNEHISPTAKKRHGPRGKHAKRPADELVPLNDNAKPADNDDGLPADYVVLDTETTGLRAQTDQIIEIGAVKVRGRSIVDSFDTLVDPGRSLDGRIVELTGITDAMLEGQPKIGDVLPLFWSWVGDDPVVGHNLRFDMRFFEAESARVGYAMPGPVCMDTLQMSRALFPQEKHHRLQDLIRRFGIAENEEHRALSDAAQTQECFEWMRRYMSGLGGGFTTVLDASTSSASASTALKQPRQSRRFRGRGVHRPCNQRPDGQCIVEDIDKWQTVGVSGAAKHQDLFNRFSSSDEVWVRLLHGFIKTGKYKGWPTIQVWLDGEYAGCLTVLQTSRHYRQVPPEGGVSYAHFGARTKRGTCQLRVSFPYAHAEMELSQFAQTASLKEVDMTGSAQMKFEM</sequence>
<dbReference type="PANTHER" id="PTHR30231">
    <property type="entry name" value="DNA POLYMERASE III SUBUNIT EPSILON"/>
    <property type="match status" value="1"/>
</dbReference>
<dbReference type="Proteomes" id="UP000233731">
    <property type="component" value="Unassembled WGS sequence"/>
</dbReference>
<evidence type="ECO:0000256" key="3">
    <source>
        <dbReference type="ARBA" id="ARBA00022839"/>
    </source>
</evidence>
<accession>A0A2N3RAB6</accession>
<dbReference type="FunFam" id="3.30.420.10:FF:000045">
    <property type="entry name" value="3'-5' exonuclease DinG"/>
    <property type="match status" value="1"/>
</dbReference>
<dbReference type="RefSeq" id="WP_257468500.1">
    <property type="nucleotide sequence ID" value="NZ_PCHJ01000015.1"/>
</dbReference>
<dbReference type="GO" id="GO:0003887">
    <property type="term" value="F:DNA-directed DNA polymerase activity"/>
    <property type="evidence" value="ECO:0007669"/>
    <property type="project" value="InterPro"/>
</dbReference>
<dbReference type="GO" id="GO:0005829">
    <property type="term" value="C:cytosol"/>
    <property type="evidence" value="ECO:0007669"/>
    <property type="project" value="TreeGrafter"/>
</dbReference>
<dbReference type="SMART" id="SM00479">
    <property type="entry name" value="EXOIII"/>
    <property type="match status" value="1"/>
</dbReference>
<dbReference type="Pfam" id="PF00929">
    <property type="entry name" value="RNase_T"/>
    <property type="match status" value="1"/>
</dbReference>
<keyword evidence="5" id="KW-0812">Transmembrane</keyword>
<evidence type="ECO:0000256" key="1">
    <source>
        <dbReference type="ARBA" id="ARBA00022722"/>
    </source>
</evidence>
<dbReference type="AlphaFoldDB" id="A0A2N3RAB6"/>
<dbReference type="EMBL" id="PCHJ01000015">
    <property type="protein sequence ID" value="PKV09436.1"/>
    <property type="molecule type" value="Genomic_DNA"/>
</dbReference>
<feature type="region of interest" description="Disordered" evidence="4">
    <location>
        <begin position="283"/>
        <end position="304"/>
    </location>
</feature>
<dbReference type="GO" id="GO:0008408">
    <property type="term" value="F:3'-5' exonuclease activity"/>
    <property type="evidence" value="ECO:0007669"/>
    <property type="project" value="TreeGrafter"/>
</dbReference>
<evidence type="ECO:0000256" key="2">
    <source>
        <dbReference type="ARBA" id="ARBA00022801"/>
    </source>
</evidence>
<comment type="caution">
    <text evidence="7">The sequence shown here is derived from an EMBL/GenBank/DDBJ whole genome shotgun (WGS) entry which is preliminary data.</text>
</comment>
<feature type="region of interest" description="Disordered" evidence="4">
    <location>
        <begin position="54"/>
        <end position="97"/>
    </location>
</feature>
<feature type="domain" description="Exonuclease" evidence="6">
    <location>
        <begin position="101"/>
        <end position="267"/>
    </location>
</feature>
<dbReference type="InterPro" id="IPR036397">
    <property type="entry name" value="RNaseH_sf"/>
</dbReference>
<keyword evidence="5" id="KW-1133">Transmembrane helix</keyword>
<dbReference type="InterPro" id="IPR006054">
    <property type="entry name" value="DnaQ"/>
</dbReference>
<keyword evidence="3 7" id="KW-0269">Exonuclease</keyword>
<dbReference type="InterPro" id="IPR013520">
    <property type="entry name" value="Ribonucl_H"/>
</dbReference>
<keyword evidence="5" id="KW-0472">Membrane</keyword>
<organism evidence="7 8">
    <name type="scientific">Bifidobacterium asteroides</name>
    <dbReference type="NCBI Taxonomy" id="1684"/>
    <lineage>
        <taxon>Bacteria</taxon>
        <taxon>Bacillati</taxon>
        <taxon>Actinomycetota</taxon>
        <taxon>Actinomycetes</taxon>
        <taxon>Bifidobacteriales</taxon>
        <taxon>Bifidobacteriaceae</taxon>
        <taxon>Bifidobacterium</taxon>
    </lineage>
</organism>
<keyword evidence="2" id="KW-0378">Hydrolase</keyword>
<dbReference type="InterPro" id="IPR012337">
    <property type="entry name" value="RNaseH-like_sf"/>
</dbReference>
<feature type="compositionally biased region" description="Basic residues" evidence="4">
    <location>
        <begin position="64"/>
        <end position="76"/>
    </location>
</feature>
<evidence type="ECO:0000313" key="7">
    <source>
        <dbReference type="EMBL" id="PKV09436.1"/>
    </source>
</evidence>
<dbReference type="Gene3D" id="3.30.420.10">
    <property type="entry name" value="Ribonuclease H-like superfamily/Ribonuclease H"/>
    <property type="match status" value="1"/>
</dbReference>
<dbReference type="SUPFAM" id="SSF53098">
    <property type="entry name" value="Ribonuclease H-like"/>
    <property type="match status" value="1"/>
</dbReference>
<dbReference type="GO" id="GO:0003677">
    <property type="term" value="F:DNA binding"/>
    <property type="evidence" value="ECO:0007669"/>
    <property type="project" value="InterPro"/>
</dbReference>
<proteinExistence type="predicted"/>
<evidence type="ECO:0000256" key="4">
    <source>
        <dbReference type="SAM" id="MobiDB-lite"/>
    </source>
</evidence>